<dbReference type="eggNOG" id="COG0784">
    <property type="taxonomic scope" value="Bacteria"/>
</dbReference>
<evidence type="ECO:0000256" key="11">
    <source>
        <dbReference type="ARBA" id="ARBA00068150"/>
    </source>
</evidence>
<dbReference type="OrthoDB" id="8552871at2"/>
<evidence type="ECO:0000259" key="15">
    <source>
        <dbReference type="PROSITE" id="PS50109"/>
    </source>
</evidence>
<dbReference type="PANTHER" id="PTHR45339">
    <property type="entry name" value="HYBRID SIGNAL TRANSDUCTION HISTIDINE KINASE J"/>
    <property type="match status" value="1"/>
</dbReference>
<dbReference type="eggNOG" id="COG3829">
    <property type="taxonomic scope" value="Bacteria"/>
</dbReference>
<dbReference type="InterPro" id="IPR004358">
    <property type="entry name" value="Sig_transdc_His_kin-like_C"/>
</dbReference>
<evidence type="ECO:0000256" key="13">
    <source>
        <dbReference type="PROSITE-ProRule" id="PRU00110"/>
    </source>
</evidence>
<dbReference type="Pfam" id="PF00512">
    <property type="entry name" value="HisKA"/>
    <property type="match status" value="1"/>
</dbReference>
<dbReference type="SMART" id="SM00091">
    <property type="entry name" value="PAS"/>
    <property type="match status" value="2"/>
</dbReference>
<feature type="modified residue" description="Phosphohistidine" evidence="13">
    <location>
        <position position="867"/>
    </location>
</feature>
<feature type="modified residue" description="4-aspartylphosphate" evidence="14">
    <location>
        <position position="54"/>
    </location>
</feature>
<dbReference type="GO" id="GO:0005524">
    <property type="term" value="F:ATP binding"/>
    <property type="evidence" value="ECO:0007669"/>
    <property type="project" value="UniProtKB-KW"/>
</dbReference>
<dbReference type="SMART" id="SM00086">
    <property type="entry name" value="PAC"/>
    <property type="match status" value="1"/>
</dbReference>
<dbReference type="SMART" id="SM00387">
    <property type="entry name" value="HATPase_c"/>
    <property type="match status" value="1"/>
</dbReference>
<dbReference type="PROSITE" id="PS50113">
    <property type="entry name" value="PAC"/>
    <property type="match status" value="1"/>
</dbReference>
<evidence type="ECO:0000256" key="3">
    <source>
        <dbReference type="ARBA" id="ARBA00022553"/>
    </source>
</evidence>
<dbReference type="GO" id="GO:0006355">
    <property type="term" value="P:regulation of DNA-templated transcription"/>
    <property type="evidence" value="ECO:0007669"/>
    <property type="project" value="InterPro"/>
</dbReference>
<feature type="domain" description="PAC" evidence="18">
    <location>
        <begin position="332"/>
        <end position="384"/>
    </location>
</feature>
<dbReference type="Gene3D" id="3.30.565.10">
    <property type="entry name" value="Histidine kinase-like ATPase, C-terminal domain"/>
    <property type="match status" value="1"/>
</dbReference>
<evidence type="ECO:0000256" key="14">
    <source>
        <dbReference type="PROSITE-ProRule" id="PRU00169"/>
    </source>
</evidence>
<dbReference type="SMART" id="SM00073">
    <property type="entry name" value="HPT"/>
    <property type="match status" value="1"/>
</dbReference>
<dbReference type="PROSITE" id="PS50112">
    <property type="entry name" value="PAS"/>
    <property type="match status" value="2"/>
</dbReference>
<dbReference type="CDD" id="cd00088">
    <property type="entry name" value="HPT"/>
    <property type="match status" value="1"/>
</dbReference>
<dbReference type="EMBL" id="CP002159">
    <property type="protein sequence ID" value="ADL54798.1"/>
    <property type="molecule type" value="Genomic_DNA"/>
</dbReference>
<evidence type="ECO:0000259" key="17">
    <source>
        <dbReference type="PROSITE" id="PS50112"/>
    </source>
</evidence>
<dbReference type="InterPro" id="IPR005467">
    <property type="entry name" value="His_kinase_dom"/>
</dbReference>
<dbReference type="STRING" id="395494.Galf_0762"/>
<dbReference type="Proteomes" id="UP000001235">
    <property type="component" value="Chromosome"/>
</dbReference>
<dbReference type="InterPro" id="IPR003594">
    <property type="entry name" value="HATPase_dom"/>
</dbReference>
<dbReference type="CDD" id="cd17546">
    <property type="entry name" value="REC_hyHK_CKI1_RcsC-like"/>
    <property type="match status" value="1"/>
</dbReference>
<dbReference type="SUPFAM" id="SSF52172">
    <property type="entry name" value="CheY-like"/>
    <property type="match status" value="2"/>
</dbReference>
<dbReference type="FunFam" id="3.30.565.10:FF:000010">
    <property type="entry name" value="Sensor histidine kinase RcsC"/>
    <property type="match status" value="1"/>
</dbReference>
<dbReference type="EC" id="2.7.13.3" evidence="2"/>
<evidence type="ECO:0000313" key="21">
    <source>
        <dbReference type="Proteomes" id="UP000001235"/>
    </source>
</evidence>
<evidence type="ECO:0000256" key="9">
    <source>
        <dbReference type="ARBA" id="ARBA00058004"/>
    </source>
</evidence>
<evidence type="ECO:0000256" key="1">
    <source>
        <dbReference type="ARBA" id="ARBA00000085"/>
    </source>
</evidence>
<dbReference type="InterPro" id="IPR003661">
    <property type="entry name" value="HisK_dim/P_dom"/>
</dbReference>
<dbReference type="SUPFAM" id="SSF55874">
    <property type="entry name" value="ATPase domain of HSP90 chaperone/DNA topoisomerase II/histidine kinase"/>
    <property type="match status" value="1"/>
</dbReference>
<dbReference type="InterPro" id="IPR011006">
    <property type="entry name" value="CheY-like_superfamily"/>
</dbReference>
<feature type="domain" description="PAS" evidence="17">
    <location>
        <begin position="141"/>
        <end position="184"/>
    </location>
</feature>
<evidence type="ECO:0000256" key="5">
    <source>
        <dbReference type="ARBA" id="ARBA00022741"/>
    </source>
</evidence>
<dbReference type="Pfam" id="PF02518">
    <property type="entry name" value="HATPase_c"/>
    <property type="match status" value="1"/>
</dbReference>
<keyword evidence="8" id="KW-0902">Two-component regulatory system</keyword>
<dbReference type="CDD" id="cd00082">
    <property type="entry name" value="HisKA"/>
    <property type="match status" value="1"/>
</dbReference>
<keyword evidence="4" id="KW-0808">Transferase</keyword>
<dbReference type="SUPFAM" id="SSF47384">
    <property type="entry name" value="Homodimeric domain of signal transducing histidine kinase"/>
    <property type="match status" value="1"/>
</dbReference>
<dbReference type="InterPro" id="IPR035965">
    <property type="entry name" value="PAS-like_dom_sf"/>
</dbReference>
<dbReference type="Pfam" id="PF01627">
    <property type="entry name" value="Hpt"/>
    <property type="match status" value="1"/>
</dbReference>
<comment type="catalytic activity">
    <reaction evidence="1">
        <text>ATP + protein L-histidine = ADP + protein N-phospho-L-histidine.</text>
        <dbReference type="EC" id="2.7.13.3"/>
    </reaction>
</comment>
<dbReference type="Gene3D" id="1.20.120.160">
    <property type="entry name" value="HPT domain"/>
    <property type="match status" value="1"/>
</dbReference>
<dbReference type="PROSITE" id="PS50894">
    <property type="entry name" value="HPT"/>
    <property type="match status" value="1"/>
</dbReference>
<dbReference type="eggNOG" id="COG4251">
    <property type="taxonomic scope" value="Bacteria"/>
</dbReference>
<name>D9SDP1_GALCS</name>
<feature type="domain" description="Response regulatory" evidence="16">
    <location>
        <begin position="4"/>
        <end position="121"/>
    </location>
</feature>
<dbReference type="InterPro" id="IPR008207">
    <property type="entry name" value="Sig_transdc_His_kin_Hpt_dom"/>
</dbReference>
<evidence type="ECO:0000256" key="7">
    <source>
        <dbReference type="ARBA" id="ARBA00022840"/>
    </source>
</evidence>
<dbReference type="PROSITE" id="PS50110">
    <property type="entry name" value="RESPONSE_REGULATORY"/>
    <property type="match status" value="2"/>
</dbReference>
<dbReference type="Pfam" id="PF00989">
    <property type="entry name" value="PAS"/>
    <property type="match status" value="1"/>
</dbReference>
<comment type="function">
    <text evidence="9">Member of the two-component regulatory system BvgS/BvgA. Phosphorylates BvgA via a four-step phosphorelay in response to environmental signals.</text>
</comment>
<dbReference type="InterPro" id="IPR013767">
    <property type="entry name" value="PAS_fold"/>
</dbReference>
<dbReference type="InterPro" id="IPR000014">
    <property type="entry name" value="PAS"/>
</dbReference>
<feature type="modified residue" description="4-aspartylphosphate" evidence="14">
    <location>
        <position position="720"/>
    </location>
</feature>
<accession>D9SDP1</accession>
<dbReference type="Gene3D" id="3.30.450.20">
    <property type="entry name" value="PAS domain"/>
    <property type="match status" value="2"/>
</dbReference>
<feature type="domain" description="Histidine kinase" evidence="15">
    <location>
        <begin position="420"/>
        <end position="642"/>
    </location>
</feature>
<dbReference type="InterPro" id="IPR036890">
    <property type="entry name" value="HATPase_C_sf"/>
</dbReference>
<evidence type="ECO:0000259" key="16">
    <source>
        <dbReference type="PROSITE" id="PS50110"/>
    </source>
</evidence>
<sequence length="918" mass="101263">MQFTVLVVDDNAINLSLIAQLLLKIDGVSPVSFTDAMQAIIWCESNAPDLLLVDYMMPVLDGLEFIKRFRALPGKMMVPVIMVTAAIEREVKLRALELHANDFINKPLDTVEFTARVRNMLALRKMQLKFNEVNFEQIRQHELQYRAVIETSKDGFLVVDMQGRILETNDAYACLSGYSAEELVTMNIGDLEAKMSASDVAHVLTGLAEQGHARFETQHKTWSGHIWPVEINVTYIAAEGGRCFSFLHDISQRKQDEAQLRKLSQAVEQSPNSNVICDTNGVIEYVNAAFTAITGYSASEAIGRKTGFFKSGLTQPEVYAALWQTLQQGEVWQGEFINRRKNGEDYTDFAIVSPIRQADGEITHYVAIQKDITQKKLMDEELEIYRRDLEALVVKRTSEMFEAKTQAEAANKAKSEFLANMSHEIRTPMNAIIGFNELCLRTQLSDKQKDYLTKAGSAAQSLLHIINEVLDLSKIEAGQHMLEAIPLKISRVVKNVTDLIGVLAVDKGLTIHVDLDEHIEQYPLRGDPMRLQQILLNLCSNAIKFSTQGSISIRCQLGAISGQAVELKFAVQDSGIGISPAQLGLLFKPFSQADSSTTRRFGGTGLGLSICRGLVERMGGRIWVESEPGIGSTFCFTVRFVIGGAPSGELLAQAHSREQLEQKMTSLRGSRVLLVEDNAFNQQVMGEMLRDVGLQFDLAENGQDALDQLARSHYDVVLMDLQMPVMDGLTACERLRSNPAYQNMPVIALTANVDQSDKDRCIQAGMSDHLSKPVVPEQLYSALLRWIVPVKSIVDAPLVASPIVADESELPDLPGINAGPVIKRMRGNVPAYLRLHGLFCQQAQGVPRALREAMAAEDFDAARRLVHTVKGSAGTIGADQLSAAAAVLEQAYRLSVPAGEVQLSEFETALAIVMAGQL</sequence>
<feature type="domain" description="PAS" evidence="17">
    <location>
        <begin position="259"/>
        <end position="328"/>
    </location>
</feature>
<dbReference type="Pfam" id="PF13426">
    <property type="entry name" value="PAS_9"/>
    <property type="match status" value="1"/>
</dbReference>
<dbReference type="FunFam" id="1.10.287.130:FF:000002">
    <property type="entry name" value="Two-component osmosensing histidine kinase"/>
    <property type="match status" value="1"/>
</dbReference>
<proteinExistence type="predicted"/>
<feature type="domain" description="HPt" evidence="19">
    <location>
        <begin position="828"/>
        <end position="918"/>
    </location>
</feature>
<dbReference type="InterPro" id="IPR001789">
    <property type="entry name" value="Sig_transdc_resp-reg_receiver"/>
</dbReference>
<keyword evidence="21" id="KW-1185">Reference proteome</keyword>
<dbReference type="CDD" id="cd16922">
    <property type="entry name" value="HATPase_EvgS-ArcB-TorS-like"/>
    <property type="match status" value="1"/>
</dbReference>
<dbReference type="RefSeq" id="WP_013292739.1">
    <property type="nucleotide sequence ID" value="NC_014394.1"/>
</dbReference>
<keyword evidence="6 20" id="KW-0418">Kinase</keyword>
<dbReference type="SMART" id="SM00448">
    <property type="entry name" value="REC"/>
    <property type="match status" value="2"/>
</dbReference>
<keyword evidence="3 14" id="KW-0597">Phosphoprotein</keyword>
<dbReference type="PANTHER" id="PTHR45339:SF5">
    <property type="entry name" value="HISTIDINE KINASE"/>
    <property type="match status" value="1"/>
</dbReference>
<reference evidence="20 21" key="1">
    <citation type="submission" date="2010-08" db="EMBL/GenBank/DDBJ databases">
        <title>Complete sequence of Gallionella capsiferriformans ES-2.</title>
        <authorList>
            <consortium name="US DOE Joint Genome Institute"/>
            <person name="Lucas S."/>
            <person name="Copeland A."/>
            <person name="Lapidus A."/>
            <person name="Cheng J.-F."/>
            <person name="Bruce D."/>
            <person name="Goodwin L."/>
            <person name="Pitluck S."/>
            <person name="Chertkov O."/>
            <person name="Davenport K.W."/>
            <person name="Detter J.C."/>
            <person name="Han C."/>
            <person name="Tapia R."/>
            <person name="Land M."/>
            <person name="Hauser L."/>
            <person name="Chang Y.-J."/>
            <person name="Jeffries C."/>
            <person name="Kyrpides N."/>
            <person name="Ivanova N."/>
            <person name="Mikhailova N."/>
            <person name="Shelobolina E.S."/>
            <person name="Picardal F."/>
            <person name="Roden E."/>
            <person name="Emerson D."/>
            <person name="Woyke T."/>
        </authorList>
    </citation>
    <scope>NUCLEOTIDE SEQUENCE [LARGE SCALE GENOMIC DNA]</scope>
    <source>
        <strain evidence="20 21">ES-2</strain>
    </source>
</reference>
<dbReference type="SUPFAM" id="SSF47226">
    <property type="entry name" value="Histidine-containing phosphotransfer domain, HPT domain"/>
    <property type="match status" value="1"/>
</dbReference>
<dbReference type="SUPFAM" id="SSF55785">
    <property type="entry name" value="PYP-like sensor domain (PAS domain)"/>
    <property type="match status" value="2"/>
</dbReference>
<dbReference type="Pfam" id="PF00072">
    <property type="entry name" value="Response_reg"/>
    <property type="match status" value="2"/>
</dbReference>
<keyword evidence="7" id="KW-0067">ATP-binding</keyword>
<evidence type="ECO:0000259" key="18">
    <source>
        <dbReference type="PROSITE" id="PS50113"/>
    </source>
</evidence>
<dbReference type="KEGG" id="gca:Galf_0762"/>
<feature type="domain" description="Response regulatory" evidence="16">
    <location>
        <begin position="671"/>
        <end position="787"/>
    </location>
</feature>
<gene>
    <name evidence="20" type="ordered locus">Galf_0762</name>
</gene>
<dbReference type="NCBIfam" id="TIGR00229">
    <property type="entry name" value="sensory_box"/>
    <property type="match status" value="2"/>
</dbReference>
<dbReference type="InterPro" id="IPR000700">
    <property type="entry name" value="PAS-assoc_C"/>
</dbReference>
<dbReference type="PROSITE" id="PS50109">
    <property type="entry name" value="HIS_KIN"/>
    <property type="match status" value="1"/>
</dbReference>
<dbReference type="HOGENOM" id="CLU_000445_114_15_4"/>
<dbReference type="eggNOG" id="COG2198">
    <property type="taxonomic scope" value="Bacteria"/>
</dbReference>
<organism evidence="20 21">
    <name type="scientific">Gallionella capsiferriformans (strain ES-2)</name>
    <name type="common">Gallionella ferruginea capsiferriformans (strain ES-2)</name>
    <dbReference type="NCBI Taxonomy" id="395494"/>
    <lineage>
        <taxon>Bacteria</taxon>
        <taxon>Pseudomonadati</taxon>
        <taxon>Pseudomonadota</taxon>
        <taxon>Betaproteobacteria</taxon>
        <taxon>Nitrosomonadales</taxon>
        <taxon>Gallionellaceae</taxon>
        <taxon>Gallionella</taxon>
    </lineage>
</organism>
<dbReference type="AlphaFoldDB" id="D9SDP1"/>
<dbReference type="InterPro" id="IPR001610">
    <property type="entry name" value="PAC"/>
</dbReference>
<dbReference type="CDD" id="cd00130">
    <property type="entry name" value="PAS"/>
    <property type="match status" value="2"/>
</dbReference>
<dbReference type="GO" id="GO:0005886">
    <property type="term" value="C:plasma membrane"/>
    <property type="evidence" value="ECO:0007669"/>
    <property type="project" value="UniProtKB-SubCell"/>
</dbReference>
<dbReference type="PRINTS" id="PR00344">
    <property type="entry name" value="BCTRLSENSOR"/>
</dbReference>
<keyword evidence="5" id="KW-0547">Nucleotide-binding</keyword>
<evidence type="ECO:0000256" key="12">
    <source>
        <dbReference type="ARBA" id="ARBA00070152"/>
    </source>
</evidence>
<evidence type="ECO:0000256" key="6">
    <source>
        <dbReference type="ARBA" id="ARBA00022777"/>
    </source>
</evidence>
<evidence type="ECO:0000313" key="20">
    <source>
        <dbReference type="EMBL" id="ADL54798.1"/>
    </source>
</evidence>
<evidence type="ECO:0000256" key="8">
    <source>
        <dbReference type="ARBA" id="ARBA00023012"/>
    </source>
</evidence>
<evidence type="ECO:0000256" key="2">
    <source>
        <dbReference type="ARBA" id="ARBA00012438"/>
    </source>
</evidence>
<dbReference type="InterPro" id="IPR036097">
    <property type="entry name" value="HisK_dim/P_sf"/>
</dbReference>
<dbReference type="Gene3D" id="3.40.50.2300">
    <property type="match status" value="2"/>
</dbReference>
<dbReference type="eggNOG" id="COG3706">
    <property type="taxonomic scope" value="Bacteria"/>
</dbReference>
<evidence type="ECO:0000256" key="4">
    <source>
        <dbReference type="ARBA" id="ARBA00022679"/>
    </source>
</evidence>
<dbReference type="InterPro" id="IPR036641">
    <property type="entry name" value="HPT_dom_sf"/>
</dbReference>
<dbReference type="Gene3D" id="1.10.287.130">
    <property type="match status" value="1"/>
</dbReference>
<dbReference type="GO" id="GO:0000155">
    <property type="term" value="F:phosphorelay sensor kinase activity"/>
    <property type="evidence" value="ECO:0007669"/>
    <property type="project" value="InterPro"/>
</dbReference>
<evidence type="ECO:0000256" key="10">
    <source>
        <dbReference type="ARBA" id="ARBA00064003"/>
    </source>
</evidence>
<dbReference type="CDD" id="cd17551">
    <property type="entry name" value="REC_RpfG-like"/>
    <property type="match status" value="1"/>
</dbReference>
<dbReference type="SMART" id="SM00388">
    <property type="entry name" value="HisKA"/>
    <property type="match status" value="1"/>
</dbReference>
<evidence type="ECO:0000259" key="19">
    <source>
        <dbReference type="PROSITE" id="PS50894"/>
    </source>
</evidence>
<comment type="subunit">
    <text evidence="10">At low DSF concentrations, interacts with RpfF.</text>
</comment>
<protein>
    <recommendedName>
        <fullName evidence="11">Sensory/regulatory protein RpfC</fullName>
        <ecNumber evidence="2">2.7.13.3</ecNumber>
    </recommendedName>
    <alternativeName>
        <fullName evidence="12">Virulence sensor protein BvgS</fullName>
    </alternativeName>
</protein>